<dbReference type="SUPFAM" id="SSF55961">
    <property type="entry name" value="Bet v1-like"/>
    <property type="match status" value="1"/>
</dbReference>
<protein>
    <submittedName>
        <fullName evidence="1">SRPBCC domain-containing protein</fullName>
    </submittedName>
</protein>
<evidence type="ECO:0000313" key="1">
    <source>
        <dbReference type="EMBL" id="QEC65231.1"/>
    </source>
</evidence>
<dbReference type="RefSeq" id="WP_147034062.1">
    <property type="nucleotide sequence ID" value="NZ_CP042436.1"/>
</dbReference>
<accession>A0A5B8V3F8</accession>
<name>A0A5B8V3F8_9SPHI</name>
<evidence type="ECO:0000313" key="2">
    <source>
        <dbReference type="Proteomes" id="UP000321479"/>
    </source>
</evidence>
<dbReference type="KEGG" id="mgin:FRZ54_22540"/>
<gene>
    <name evidence="1" type="ORF">FRZ54_22540</name>
</gene>
<sequence>MNEHDFTTSFLVDQSPKDAFEAIANVRGWWTEGVDGNTEKLNDEFSVQFWDVHYSRQKLVEVVPYTRIVWQITDSKLTFIADESEWTGTKIIFDIAEKGDQTEVRFTQIGLVPEIECYKDCSNAWGGYINGSLKSLIATGKGKPTTKEELNR</sequence>
<dbReference type="AlphaFoldDB" id="A0A5B8V3F8"/>
<dbReference type="EMBL" id="CP042436">
    <property type="protein sequence ID" value="QEC65231.1"/>
    <property type="molecule type" value="Genomic_DNA"/>
</dbReference>
<keyword evidence="2" id="KW-1185">Reference proteome</keyword>
<dbReference type="Proteomes" id="UP000321479">
    <property type="component" value="Chromosome"/>
</dbReference>
<dbReference type="InterPro" id="IPR023393">
    <property type="entry name" value="START-like_dom_sf"/>
</dbReference>
<reference evidence="1 2" key="1">
    <citation type="journal article" date="2017" name="Curr. Microbiol.">
        <title>Mucilaginibacter ginsenosidivorans sp. nov., Isolated from Soil of Ginseng Field.</title>
        <authorList>
            <person name="Kim M.M."/>
            <person name="Siddiqi M.Z."/>
            <person name="Im W.T."/>
        </authorList>
    </citation>
    <scope>NUCLEOTIDE SEQUENCE [LARGE SCALE GENOMIC DNA]</scope>
    <source>
        <strain evidence="1 2">Gsoil 3017</strain>
    </source>
</reference>
<dbReference type="Gene3D" id="3.30.530.20">
    <property type="match status" value="1"/>
</dbReference>
<organism evidence="1 2">
    <name type="scientific">Mucilaginibacter ginsenosidivorans</name>
    <dbReference type="NCBI Taxonomy" id="398053"/>
    <lineage>
        <taxon>Bacteria</taxon>
        <taxon>Pseudomonadati</taxon>
        <taxon>Bacteroidota</taxon>
        <taxon>Sphingobacteriia</taxon>
        <taxon>Sphingobacteriales</taxon>
        <taxon>Sphingobacteriaceae</taxon>
        <taxon>Mucilaginibacter</taxon>
    </lineage>
</organism>
<dbReference type="CDD" id="cd07814">
    <property type="entry name" value="SRPBCC_CalC_Aha1-like"/>
    <property type="match status" value="1"/>
</dbReference>
<proteinExistence type="predicted"/>
<dbReference type="OrthoDB" id="287565at2"/>